<dbReference type="InterPro" id="IPR031309">
    <property type="entry name" value="Ribosomal_uL5_C"/>
</dbReference>
<dbReference type="InterPro" id="IPR022803">
    <property type="entry name" value="Ribosomal_uL5_dom_sf"/>
</dbReference>
<dbReference type="EMBL" id="MFBD01000043">
    <property type="protein sequence ID" value="OGD87819.1"/>
    <property type="molecule type" value="Genomic_DNA"/>
</dbReference>
<keyword evidence="2 5" id="KW-0689">Ribosomal protein</keyword>
<protein>
    <recommendedName>
        <fullName evidence="4 5">Large ribosomal subunit protein uL5</fullName>
    </recommendedName>
</protein>
<dbReference type="HAMAP" id="MF_01333_B">
    <property type="entry name" value="Ribosomal_uL5_B"/>
    <property type="match status" value="1"/>
</dbReference>
<evidence type="ECO:0000256" key="3">
    <source>
        <dbReference type="ARBA" id="ARBA00023274"/>
    </source>
</evidence>
<dbReference type="GO" id="GO:0019843">
    <property type="term" value="F:rRNA binding"/>
    <property type="evidence" value="ECO:0007669"/>
    <property type="project" value="UniProtKB-UniRule"/>
</dbReference>
<evidence type="ECO:0000256" key="6">
    <source>
        <dbReference type="RuleBase" id="RU003930"/>
    </source>
</evidence>
<proteinExistence type="inferred from homology"/>
<comment type="function">
    <text evidence="5">This is 1 of the proteins that bind and probably mediate the attachment of the 5S RNA into the large ribosomal subunit, where it forms part of the central protuberance. In the 70S ribosome it contacts protein S13 of the 30S subunit (bridge B1b), connecting the 2 subunits; this bridge is implicated in subunit movement. Contacts the P site tRNA; the 5S rRNA and some of its associated proteins might help stabilize positioning of ribosome-bound tRNAs.</text>
</comment>
<dbReference type="GO" id="GO:0006412">
    <property type="term" value="P:translation"/>
    <property type="evidence" value="ECO:0007669"/>
    <property type="project" value="UniProtKB-UniRule"/>
</dbReference>
<dbReference type="Pfam" id="PF00673">
    <property type="entry name" value="Ribosomal_L5_C"/>
    <property type="match status" value="1"/>
</dbReference>
<gene>
    <name evidence="5" type="primary">rplE</name>
    <name evidence="9" type="ORF">A3D04_02520</name>
</gene>
<evidence type="ECO:0000313" key="10">
    <source>
        <dbReference type="Proteomes" id="UP000177369"/>
    </source>
</evidence>
<organism evidence="9 10">
    <name type="scientific">Candidatus Curtissbacteria bacterium RIFCSPHIGHO2_02_FULL_40_16b</name>
    <dbReference type="NCBI Taxonomy" id="1797714"/>
    <lineage>
        <taxon>Bacteria</taxon>
        <taxon>Candidatus Curtissiibacteriota</taxon>
    </lineage>
</organism>
<name>A0A1F5G7J7_9BACT</name>
<evidence type="ECO:0000256" key="2">
    <source>
        <dbReference type="ARBA" id="ARBA00022980"/>
    </source>
</evidence>
<accession>A0A1F5G7J7</accession>
<feature type="domain" description="Large ribosomal subunit protein uL5 N-terminal" evidence="7">
    <location>
        <begin position="27"/>
        <end position="80"/>
    </location>
</feature>
<dbReference type="Gene3D" id="3.30.1440.10">
    <property type="match status" value="1"/>
</dbReference>
<comment type="caution">
    <text evidence="9">The sequence shown here is derived from an EMBL/GenBank/DDBJ whole genome shotgun (WGS) entry which is preliminary data.</text>
</comment>
<evidence type="ECO:0000256" key="1">
    <source>
        <dbReference type="ARBA" id="ARBA00008553"/>
    </source>
</evidence>
<dbReference type="InterPro" id="IPR002132">
    <property type="entry name" value="Ribosomal_uL5"/>
</dbReference>
<dbReference type="InterPro" id="IPR031310">
    <property type="entry name" value="Ribosomal_uL5_N"/>
</dbReference>
<reference evidence="9 10" key="1">
    <citation type="journal article" date="2016" name="Nat. Commun.">
        <title>Thousands of microbial genomes shed light on interconnected biogeochemical processes in an aquifer system.</title>
        <authorList>
            <person name="Anantharaman K."/>
            <person name="Brown C.T."/>
            <person name="Hug L.A."/>
            <person name="Sharon I."/>
            <person name="Castelle C.J."/>
            <person name="Probst A.J."/>
            <person name="Thomas B.C."/>
            <person name="Singh A."/>
            <person name="Wilkins M.J."/>
            <person name="Karaoz U."/>
            <person name="Brodie E.L."/>
            <person name="Williams K.H."/>
            <person name="Hubbard S.S."/>
            <person name="Banfield J.F."/>
        </authorList>
    </citation>
    <scope>NUCLEOTIDE SEQUENCE [LARGE SCALE GENOMIC DNA]</scope>
</reference>
<sequence length="182" mass="20583">MSRLNDKYIKEIAPKLKEEFGLKNDLALPQIEKIVLNTGAAEALSDKGAIEKIKEQMAAISGQMPRVTKAKHAISSFKLKEGDRIGVMVTLRGKKTWNFLEKFIATVAPRMRDFRGMPTEKFDEKGNYSFGITEQILFPEIDYSKIDKTRGLVMTLVIKNSNGDKSKRMLELLGLPFKKESN</sequence>
<dbReference type="GO" id="GO:0000049">
    <property type="term" value="F:tRNA binding"/>
    <property type="evidence" value="ECO:0007669"/>
    <property type="project" value="UniProtKB-UniRule"/>
</dbReference>
<comment type="subunit">
    <text evidence="5">Part of the 50S ribosomal subunit; part of the 5S rRNA/L5/L18/L25 subcomplex. Contacts the 5S rRNA and the P site tRNA. Forms a bridge to the 30S subunit in the 70S ribosome.</text>
</comment>
<evidence type="ECO:0000313" key="9">
    <source>
        <dbReference type="EMBL" id="OGD87819.1"/>
    </source>
</evidence>
<keyword evidence="5" id="KW-0820">tRNA-binding</keyword>
<keyword evidence="5" id="KW-0699">rRNA-binding</keyword>
<dbReference type="GO" id="GO:0005840">
    <property type="term" value="C:ribosome"/>
    <property type="evidence" value="ECO:0007669"/>
    <property type="project" value="UniProtKB-KW"/>
</dbReference>
<dbReference type="PIRSF" id="PIRSF002161">
    <property type="entry name" value="Ribosomal_L5"/>
    <property type="match status" value="1"/>
</dbReference>
<dbReference type="FunFam" id="3.30.1440.10:FF:000001">
    <property type="entry name" value="50S ribosomal protein L5"/>
    <property type="match status" value="1"/>
</dbReference>
<evidence type="ECO:0000256" key="4">
    <source>
        <dbReference type="ARBA" id="ARBA00035245"/>
    </source>
</evidence>
<dbReference type="NCBIfam" id="NF000585">
    <property type="entry name" value="PRK00010.1"/>
    <property type="match status" value="1"/>
</dbReference>
<evidence type="ECO:0000256" key="5">
    <source>
        <dbReference type="HAMAP-Rule" id="MF_01333"/>
    </source>
</evidence>
<dbReference type="PANTHER" id="PTHR11994">
    <property type="entry name" value="60S RIBOSOMAL PROTEIN L11-RELATED"/>
    <property type="match status" value="1"/>
</dbReference>
<dbReference type="GO" id="GO:0003735">
    <property type="term" value="F:structural constituent of ribosome"/>
    <property type="evidence" value="ECO:0007669"/>
    <property type="project" value="InterPro"/>
</dbReference>
<comment type="similarity">
    <text evidence="1 5 6">Belongs to the universal ribosomal protein uL5 family.</text>
</comment>
<dbReference type="STRING" id="1797714.A3D04_02520"/>
<dbReference type="Pfam" id="PF00281">
    <property type="entry name" value="Ribosomal_L5"/>
    <property type="match status" value="1"/>
</dbReference>
<dbReference type="InterPro" id="IPR020930">
    <property type="entry name" value="Ribosomal_uL5_bac-type"/>
</dbReference>
<dbReference type="GO" id="GO:1990904">
    <property type="term" value="C:ribonucleoprotein complex"/>
    <property type="evidence" value="ECO:0007669"/>
    <property type="project" value="UniProtKB-KW"/>
</dbReference>
<dbReference type="Proteomes" id="UP000177369">
    <property type="component" value="Unassembled WGS sequence"/>
</dbReference>
<keyword evidence="5" id="KW-0694">RNA-binding</keyword>
<dbReference type="SUPFAM" id="SSF55282">
    <property type="entry name" value="RL5-like"/>
    <property type="match status" value="1"/>
</dbReference>
<dbReference type="AlphaFoldDB" id="A0A1F5G7J7"/>
<keyword evidence="3 5" id="KW-0687">Ribonucleoprotein</keyword>
<evidence type="ECO:0000259" key="8">
    <source>
        <dbReference type="Pfam" id="PF00673"/>
    </source>
</evidence>
<evidence type="ECO:0000259" key="7">
    <source>
        <dbReference type="Pfam" id="PF00281"/>
    </source>
</evidence>
<feature type="domain" description="Large ribosomal subunit protein uL5 C-terminal" evidence="8">
    <location>
        <begin position="85"/>
        <end position="177"/>
    </location>
</feature>